<reference evidence="7 8" key="1">
    <citation type="submission" date="2019-02" db="EMBL/GenBank/DDBJ databases">
        <title>Deep-cultivation of Planctomycetes and their phenomic and genomic characterization uncovers novel biology.</title>
        <authorList>
            <person name="Wiegand S."/>
            <person name="Jogler M."/>
            <person name="Boedeker C."/>
            <person name="Pinto D."/>
            <person name="Vollmers J."/>
            <person name="Rivas-Marin E."/>
            <person name="Kohn T."/>
            <person name="Peeters S.H."/>
            <person name="Heuer A."/>
            <person name="Rast P."/>
            <person name="Oberbeckmann S."/>
            <person name="Bunk B."/>
            <person name="Jeske O."/>
            <person name="Meyerdierks A."/>
            <person name="Storesund J.E."/>
            <person name="Kallscheuer N."/>
            <person name="Luecker S."/>
            <person name="Lage O.M."/>
            <person name="Pohl T."/>
            <person name="Merkel B.J."/>
            <person name="Hornburger P."/>
            <person name="Mueller R.-W."/>
            <person name="Bruemmer F."/>
            <person name="Labrenz M."/>
            <person name="Spormann A.M."/>
            <person name="Op den Camp H."/>
            <person name="Overmann J."/>
            <person name="Amann R."/>
            <person name="Jetten M.S.M."/>
            <person name="Mascher T."/>
            <person name="Medema M.H."/>
            <person name="Devos D.P."/>
            <person name="Kaster A.-K."/>
            <person name="Ovreas L."/>
            <person name="Rohde M."/>
            <person name="Galperin M.Y."/>
            <person name="Jogler C."/>
        </authorList>
    </citation>
    <scope>NUCLEOTIDE SEQUENCE [LARGE SCALE GENOMIC DNA]</scope>
    <source>
        <strain evidence="7 8">Pan181</strain>
    </source>
</reference>
<feature type="signal peptide" evidence="6">
    <location>
        <begin position="1"/>
        <end position="24"/>
    </location>
</feature>
<dbReference type="Proteomes" id="UP000315750">
    <property type="component" value="Chromosome"/>
</dbReference>
<keyword evidence="4 5" id="KW-0326">Glycosidase</keyword>
<gene>
    <name evidence="7" type="ORF">Pan181_12990</name>
</gene>
<keyword evidence="6" id="KW-0732">Signal</keyword>
<dbReference type="PANTHER" id="PTHR43301">
    <property type="entry name" value="ARABINAN ENDO-1,5-ALPHA-L-ARABINOSIDASE"/>
    <property type="match status" value="1"/>
</dbReference>
<evidence type="ECO:0000313" key="8">
    <source>
        <dbReference type="Proteomes" id="UP000315750"/>
    </source>
</evidence>
<comment type="pathway">
    <text evidence="1">Glycan metabolism; L-arabinan degradation.</text>
</comment>
<dbReference type="RefSeq" id="WP_145246010.1">
    <property type="nucleotide sequence ID" value="NZ_CP036278.1"/>
</dbReference>
<evidence type="ECO:0000256" key="5">
    <source>
        <dbReference type="RuleBase" id="RU361187"/>
    </source>
</evidence>
<evidence type="ECO:0000256" key="4">
    <source>
        <dbReference type="ARBA" id="ARBA00023295"/>
    </source>
</evidence>
<dbReference type="OrthoDB" id="9758923at2"/>
<dbReference type="SUPFAM" id="SSF75005">
    <property type="entry name" value="Arabinanase/levansucrase/invertase"/>
    <property type="match status" value="1"/>
</dbReference>
<dbReference type="KEGG" id="amuc:Pan181_12990"/>
<evidence type="ECO:0000313" key="7">
    <source>
        <dbReference type="EMBL" id="QDU55113.1"/>
    </source>
</evidence>
<accession>A0A518AK66</accession>
<dbReference type="Gene3D" id="2.115.10.20">
    <property type="entry name" value="Glycosyl hydrolase domain, family 43"/>
    <property type="match status" value="1"/>
</dbReference>
<evidence type="ECO:0000256" key="6">
    <source>
        <dbReference type="SAM" id="SignalP"/>
    </source>
</evidence>
<keyword evidence="8" id="KW-1185">Reference proteome</keyword>
<dbReference type="InterPro" id="IPR050727">
    <property type="entry name" value="GH43_arabinanases"/>
</dbReference>
<dbReference type="InterPro" id="IPR023296">
    <property type="entry name" value="Glyco_hydro_beta-prop_sf"/>
</dbReference>
<dbReference type="GO" id="GO:0004553">
    <property type="term" value="F:hydrolase activity, hydrolyzing O-glycosyl compounds"/>
    <property type="evidence" value="ECO:0007669"/>
    <property type="project" value="InterPro"/>
</dbReference>
<comment type="similarity">
    <text evidence="2 5">Belongs to the glycosyl hydrolase 43 family.</text>
</comment>
<dbReference type="EMBL" id="CP036278">
    <property type="protein sequence ID" value="QDU55113.1"/>
    <property type="molecule type" value="Genomic_DNA"/>
</dbReference>
<evidence type="ECO:0000256" key="3">
    <source>
        <dbReference type="ARBA" id="ARBA00022801"/>
    </source>
</evidence>
<dbReference type="GO" id="GO:0005975">
    <property type="term" value="P:carbohydrate metabolic process"/>
    <property type="evidence" value="ECO:0007669"/>
    <property type="project" value="InterPro"/>
</dbReference>
<protein>
    <submittedName>
        <fullName evidence="7">Glycosyl hydrolases family 43</fullName>
    </submittedName>
</protein>
<name>A0A518AK66_9BACT</name>
<dbReference type="AlphaFoldDB" id="A0A518AK66"/>
<proteinExistence type="inferred from homology"/>
<sequence precursor="true">MTCSRVWSLFVLSIVLAWANIASAENVLLFPYFDSNGENGVFLAWSSDGRTFHPVNDGRPIFTPPKWSEGQHLTRDPSIVFHDGLFHMVWTSNWDGRWFGYASSPDLKQWSEPVKIQPFADGKEQPNNVWAPELFRDPVAGDFKIVWSSTLPSELNDDDGSADTHGHDHRMYYISTSDFKSFSEPKLLFNDENYSVIDAQVAFDPQDSDDPHEGRWIMALKRETPVQQDGKNIRLAFSPAEISPESFTNATKPIVGASTSIQGRDMAEGPTLIHWNGEWLLYWDSYGARHYSLASSPDLVQWTDISRELSHPARHPRHGTVFAAERDAIAWPLEAKP</sequence>
<dbReference type="InterPro" id="IPR006710">
    <property type="entry name" value="Glyco_hydro_43"/>
</dbReference>
<keyword evidence="3 5" id="KW-0378">Hydrolase</keyword>
<dbReference type="PANTHER" id="PTHR43301:SF3">
    <property type="entry name" value="ARABINAN ENDO-1,5-ALPHA-L-ARABINOSIDASE A-RELATED"/>
    <property type="match status" value="1"/>
</dbReference>
<evidence type="ECO:0000256" key="2">
    <source>
        <dbReference type="ARBA" id="ARBA00009865"/>
    </source>
</evidence>
<dbReference type="Pfam" id="PF04616">
    <property type="entry name" value="Glyco_hydro_43"/>
    <property type="match status" value="1"/>
</dbReference>
<feature type="chain" id="PRO_5022016919" evidence="6">
    <location>
        <begin position="25"/>
        <end position="337"/>
    </location>
</feature>
<dbReference type="CDD" id="cd08983">
    <property type="entry name" value="GH43_Bt3655-like"/>
    <property type="match status" value="1"/>
</dbReference>
<evidence type="ECO:0000256" key="1">
    <source>
        <dbReference type="ARBA" id="ARBA00004834"/>
    </source>
</evidence>
<organism evidence="7 8">
    <name type="scientific">Aeoliella mucimassa</name>
    <dbReference type="NCBI Taxonomy" id="2527972"/>
    <lineage>
        <taxon>Bacteria</taxon>
        <taxon>Pseudomonadati</taxon>
        <taxon>Planctomycetota</taxon>
        <taxon>Planctomycetia</taxon>
        <taxon>Pirellulales</taxon>
        <taxon>Lacipirellulaceae</taxon>
        <taxon>Aeoliella</taxon>
    </lineage>
</organism>